<dbReference type="Gene3D" id="3.30.160.670">
    <property type="match status" value="1"/>
</dbReference>
<dbReference type="EMBL" id="CU207211">
    <property type="protein sequence ID" value="CAL60775.1"/>
    <property type="molecule type" value="Genomic_DNA"/>
</dbReference>
<dbReference type="AlphaFoldDB" id="A4G2N8"/>
<dbReference type="STRING" id="204773.HEAR0570"/>
<gene>
    <name evidence="3" type="ordered locus">HEAR0570</name>
</gene>
<dbReference type="KEGG" id="har:HEAR0570"/>
<sequence>MRRCLWIFIAVASVLLSGCASFIKSDVVAFHEWPADLQNKTYIFDRKTEQANDLEYRSYENLVRTELGRLGFAEAQDPRGANLKVALQYRIDARDVTAMEPVLVDPYWYGYPYYGPRWRGYYGPYYDPFWYPGPVTQYREVQYQVFQRQLNILITRSKDGKKLYDVTVNSDGNNGSMAFAMPYMVRSAFSDFPGRSGVPHRVNLEIKDKE</sequence>
<name>A4G2N8_HERAR</name>
<dbReference type="InterPro" id="IPR025411">
    <property type="entry name" value="DUF4136"/>
</dbReference>
<keyword evidence="1" id="KW-0732">Signal</keyword>
<proteinExistence type="predicted"/>
<reference evidence="3 4" key="1">
    <citation type="journal article" date="2007" name="PLoS Genet.">
        <title>A tale of two oxidation states: bacterial colonization of arsenic-rich environments.</title>
        <authorList>
            <person name="Muller D."/>
            <person name="Medigue C."/>
            <person name="Koechler S."/>
            <person name="Barbe V."/>
            <person name="Barakat M."/>
            <person name="Talla E."/>
            <person name="Bonnefoy V."/>
            <person name="Krin E."/>
            <person name="Arsene-Ploetze F."/>
            <person name="Carapito C."/>
            <person name="Chandler M."/>
            <person name="Cournoyer B."/>
            <person name="Cruveiller S."/>
            <person name="Dossat C."/>
            <person name="Duval S."/>
            <person name="Heymann M."/>
            <person name="Leize E."/>
            <person name="Lieutaud A."/>
            <person name="Lievremont D."/>
            <person name="Makita Y."/>
            <person name="Mangenot S."/>
            <person name="Nitschke W."/>
            <person name="Ortet P."/>
            <person name="Perdrial N."/>
            <person name="Schoepp B."/>
            <person name="Siguier N."/>
            <person name="Simeonova D.D."/>
            <person name="Rouy Z."/>
            <person name="Segurens B."/>
            <person name="Turlin E."/>
            <person name="Vallenet D."/>
            <person name="Van Dorsselaer A."/>
            <person name="Weiss S."/>
            <person name="Weissenbach J."/>
            <person name="Lett M.C."/>
            <person name="Danchin A."/>
            <person name="Bertin P.N."/>
        </authorList>
    </citation>
    <scope>NUCLEOTIDE SEQUENCE [LARGE SCALE GENOMIC DNA]</scope>
    <source>
        <strain evidence="4">ULPAs1</strain>
    </source>
</reference>
<organism evidence="3 4">
    <name type="scientific">Herminiimonas arsenicoxydans</name>
    <dbReference type="NCBI Taxonomy" id="204773"/>
    <lineage>
        <taxon>Bacteria</taxon>
        <taxon>Pseudomonadati</taxon>
        <taxon>Pseudomonadota</taxon>
        <taxon>Betaproteobacteria</taxon>
        <taxon>Burkholderiales</taxon>
        <taxon>Oxalobacteraceae</taxon>
        <taxon>Herminiimonas</taxon>
    </lineage>
</organism>
<dbReference type="Pfam" id="PF13590">
    <property type="entry name" value="DUF4136"/>
    <property type="match status" value="1"/>
</dbReference>
<evidence type="ECO:0000313" key="3">
    <source>
        <dbReference type="EMBL" id="CAL60775.1"/>
    </source>
</evidence>
<feature type="domain" description="DUF4136" evidence="2">
    <location>
        <begin position="29"/>
        <end position="194"/>
    </location>
</feature>
<evidence type="ECO:0000313" key="4">
    <source>
        <dbReference type="Proteomes" id="UP000006697"/>
    </source>
</evidence>
<dbReference type="HOGENOM" id="CLU_086621_1_0_4"/>
<dbReference type="Proteomes" id="UP000006697">
    <property type="component" value="Chromosome"/>
</dbReference>
<protein>
    <recommendedName>
        <fullName evidence="2">DUF4136 domain-containing protein</fullName>
    </recommendedName>
</protein>
<dbReference type="OrthoDB" id="8940851at2"/>
<feature type="signal peptide" evidence="1">
    <location>
        <begin position="1"/>
        <end position="20"/>
    </location>
</feature>
<evidence type="ECO:0000259" key="2">
    <source>
        <dbReference type="Pfam" id="PF13590"/>
    </source>
</evidence>
<feature type="chain" id="PRO_5002669095" description="DUF4136 domain-containing protein" evidence="1">
    <location>
        <begin position="21"/>
        <end position="210"/>
    </location>
</feature>
<dbReference type="eggNOG" id="ENOG50330E3">
    <property type="taxonomic scope" value="Bacteria"/>
</dbReference>
<keyword evidence="4" id="KW-1185">Reference proteome</keyword>
<accession>A4G2N8</accession>
<dbReference type="PROSITE" id="PS51257">
    <property type="entry name" value="PROKAR_LIPOPROTEIN"/>
    <property type="match status" value="1"/>
</dbReference>
<evidence type="ECO:0000256" key="1">
    <source>
        <dbReference type="SAM" id="SignalP"/>
    </source>
</evidence>